<dbReference type="FunFam" id="2.60.40.10:FF:000178">
    <property type="entry name" value="E3 ubiquitin-protein ligase TRIM9 isoform X1"/>
    <property type="match status" value="1"/>
</dbReference>
<sequence>MNKFDFIVITVIFTNNLIITYQGEFLKELKGNKENGISELKGGFKIDFIEILGISLNSHWKNYFLCSKDIKAKKIAATHEIKTELSQTLQALSEKAKTATEFIQRLKATADNINVQCEDLEHEFTAQCDALVEAVHSQRTNLMEIVHNERDFKLHALKYQMGISTHKLQQTTGLLQYCIEVLKETDFTAFLQISSALINRVANMDITWQKEMSSVPLNSHQLDLTLDIAPVMSAIGQLNFMQIKSDKGFVQHAAPGRPIIILEDCSAVNNSVTIAWQQCPSSVNEGFILELDDGDHNAYRVTLDTECLVTLYTNFAVNLINVVFAQNTLTGQEVYCGKDSICTVDGLHFNTTYNARVKAFNSSGEGPWSEFICLQTAGVAWFTFDSITAHPDVTFSNDNFSVVCESYEQRMIVGTVGFSRGIHYWEFTIDRYDSNSDVVFGVARFDVDREIMLGKDDKGWGMVIDHQRSWFLHCDRHEHRTEGGVKDGLIVGVLLDLCNHRLSFYVDQKVQGPVAFSDLFGVFYPAISINRSVAVTLCTGLEVPTNQEIVITHRVAVDSVIEIWRWNMAQD</sequence>
<dbReference type="InterPro" id="IPR001870">
    <property type="entry name" value="B30.2/SPRY"/>
</dbReference>
<name>T1J5V0_STRMM</name>
<evidence type="ECO:0000313" key="7">
    <source>
        <dbReference type="Proteomes" id="UP000014500"/>
    </source>
</evidence>
<dbReference type="PANTHER" id="PTHR24099">
    <property type="entry name" value="E3 UBIQUITIN-PROTEIN LIGASE TRIM36-RELATED"/>
    <property type="match status" value="1"/>
</dbReference>
<dbReference type="CDD" id="cd12889">
    <property type="entry name" value="SPRY_PRY_TRIM67_9"/>
    <property type="match status" value="1"/>
</dbReference>
<organism evidence="6 7">
    <name type="scientific">Strigamia maritima</name>
    <name type="common">European centipede</name>
    <name type="synonym">Geophilus maritimus</name>
    <dbReference type="NCBI Taxonomy" id="126957"/>
    <lineage>
        <taxon>Eukaryota</taxon>
        <taxon>Metazoa</taxon>
        <taxon>Ecdysozoa</taxon>
        <taxon>Arthropoda</taxon>
        <taxon>Myriapoda</taxon>
        <taxon>Chilopoda</taxon>
        <taxon>Pleurostigmophora</taxon>
        <taxon>Geophilomorpha</taxon>
        <taxon>Linotaeniidae</taxon>
        <taxon>Strigamia</taxon>
    </lineage>
</organism>
<evidence type="ECO:0000256" key="1">
    <source>
        <dbReference type="ARBA" id="ARBA00023054"/>
    </source>
</evidence>
<evidence type="ECO:0000313" key="6">
    <source>
        <dbReference type="EnsemblMetazoa" id="SMAR009008-PA"/>
    </source>
</evidence>
<dbReference type="PhylomeDB" id="T1J5V0"/>
<reference evidence="7" key="1">
    <citation type="submission" date="2011-05" db="EMBL/GenBank/DDBJ databases">
        <authorList>
            <person name="Richards S.R."/>
            <person name="Qu J."/>
            <person name="Jiang H."/>
            <person name="Jhangiani S.N."/>
            <person name="Agravi P."/>
            <person name="Goodspeed R."/>
            <person name="Gross S."/>
            <person name="Mandapat C."/>
            <person name="Jackson L."/>
            <person name="Mathew T."/>
            <person name="Pu L."/>
            <person name="Thornton R."/>
            <person name="Saada N."/>
            <person name="Wilczek-Boney K.B."/>
            <person name="Lee S."/>
            <person name="Kovar C."/>
            <person name="Wu Y."/>
            <person name="Scherer S.E."/>
            <person name="Worley K.C."/>
            <person name="Muzny D.M."/>
            <person name="Gibbs R."/>
        </authorList>
    </citation>
    <scope>NUCLEOTIDE SEQUENCE</scope>
    <source>
        <strain evidence="7">Brora</strain>
    </source>
</reference>
<feature type="coiled-coil region" evidence="2">
    <location>
        <begin position="89"/>
        <end position="123"/>
    </location>
</feature>
<dbReference type="Proteomes" id="UP000014500">
    <property type="component" value="Unassembled WGS sequence"/>
</dbReference>
<dbReference type="AlphaFoldDB" id="T1J5V0"/>
<dbReference type="HOGENOM" id="CLU_013137_19_0_1"/>
<keyword evidence="7" id="KW-1185">Reference proteome</keyword>
<feature type="domain" description="COS" evidence="5">
    <location>
        <begin position="182"/>
        <end position="241"/>
    </location>
</feature>
<evidence type="ECO:0008006" key="8">
    <source>
        <dbReference type="Google" id="ProtNLM"/>
    </source>
</evidence>
<dbReference type="PROSITE" id="PS50188">
    <property type="entry name" value="B302_SPRY"/>
    <property type="match status" value="1"/>
</dbReference>
<proteinExistence type="predicted"/>
<protein>
    <recommendedName>
        <fullName evidence="8">B30.2/SPRY domain-containing protein</fullName>
    </recommendedName>
</protein>
<dbReference type="InterPro" id="IPR036116">
    <property type="entry name" value="FN3_sf"/>
</dbReference>
<dbReference type="OMA" id="HSTNETE"/>
<dbReference type="InterPro" id="IPR003877">
    <property type="entry name" value="SPRY_dom"/>
</dbReference>
<dbReference type="PROSITE" id="PS51262">
    <property type="entry name" value="COS"/>
    <property type="match status" value="1"/>
</dbReference>
<evidence type="ECO:0000259" key="4">
    <source>
        <dbReference type="PROSITE" id="PS50853"/>
    </source>
</evidence>
<keyword evidence="1 2" id="KW-0175">Coiled coil</keyword>
<dbReference type="PROSITE" id="PS50853">
    <property type="entry name" value="FN3"/>
    <property type="match status" value="1"/>
</dbReference>
<dbReference type="EnsemblMetazoa" id="SMAR009008-RA">
    <property type="protein sequence ID" value="SMAR009008-PA"/>
    <property type="gene ID" value="SMAR009008"/>
</dbReference>
<dbReference type="InterPro" id="IPR013783">
    <property type="entry name" value="Ig-like_fold"/>
</dbReference>
<dbReference type="InterPro" id="IPR003961">
    <property type="entry name" value="FN3_dom"/>
</dbReference>
<dbReference type="Gene3D" id="2.60.120.920">
    <property type="match status" value="1"/>
</dbReference>
<feature type="domain" description="Fibronectin type-III" evidence="4">
    <location>
        <begin position="254"/>
        <end position="379"/>
    </location>
</feature>
<dbReference type="InterPro" id="IPR017903">
    <property type="entry name" value="COS_domain"/>
</dbReference>
<dbReference type="GO" id="GO:0007411">
    <property type="term" value="P:axon guidance"/>
    <property type="evidence" value="ECO:0007669"/>
    <property type="project" value="TreeGrafter"/>
</dbReference>
<dbReference type="STRING" id="126957.T1J5V0"/>
<dbReference type="SUPFAM" id="SSF49899">
    <property type="entry name" value="Concanavalin A-like lectins/glucanases"/>
    <property type="match status" value="1"/>
</dbReference>
<dbReference type="eggNOG" id="KOG4367">
    <property type="taxonomic scope" value="Eukaryota"/>
</dbReference>
<evidence type="ECO:0000259" key="3">
    <source>
        <dbReference type="PROSITE" id="PS50188"/>
    </source>
</evidence>
<dbReference type="SMART" id="SM00449">
    <property type="entry name" value="SPRY"/>
    <property type="match status" value="1"/>
</dbReference>
<dbReference type="InterPro" id="IPR043136">
    <property type="entry name" value="B30.2/SPRY_sf"/>
</dbReference>
<evidence type="ECO:0000259" key="5">
    <source>
        <dbReference type="PROSITE" id="PS51262"/>
    </source>
</evidence>
<dbReference type="CDD" id="cd00063">
    <property type="entry name" value="FN3"/>
    <property type="match status" value="1"/>
</dbReference>
<dbReference type="InterPro" id="IPR013320">
    <property type="entry name" value="ConA-like_dom_sf"/>
</dbReference>
<reference evidence="6" key="2">
    <citation type="submission" date="2015-02" db="UniProtKB">
        <authorList>
            <consortium name="EnsemblMetazoa"/>
        </authorList>
    </citation>
    <scope>IDENTIFICATION</scope>
</reference>
<dbReference type="InterPro" id="IPR050617">
    <property type="entry name" value="E3_ligase_FN3/SPRY"/>
</dbReference>
<dbReference type="SMART" id="SM00060">
    <property type="entry name" value="FN3"/>
    <property type="match status" value="1"/>
</dbReference>
<dbReference type="EMBL" id="JH431868">
    <property type="status" value="NOT_ANNOTATED_CDS"/>
    <property type="molecule type" value="Genomic_DNA"/>
</dbReference>
<dbReference type="InterPro" id="IPR003649">
    <property type="entry name" value="Bbox_C"/>
</dbReference>
<dbReference type="Pfam" id="PF00622">
    <property type="entry name" value="SPRY"/>
    <property type="match status" value="1"/>
</dbReference>
<dbReference type="SMART" id="SM00502">
    <property type="entry name" value="BBC"/>
    <property type="match status" value="1"/>
</dbReference>
<dbReference type="PANTHER" id="PTHR24099:SF15">
    <property type="entry name" value="E3 UBIQUITIN-PROTEIN LIGASE TRIM9"/>
    <property type="match status" value="1"/>
</dbReference>
<dbReference type="GO" id="GO:0043005">
    <property type="term" value="C:neuron projection"/>
    <property type="evidence" value="ECO:0007669"/>
    <property type="project" value="TreeGrafter"/>
</dbReference>
<evidence type="ECO:0000256" key="2">
    <source>
        <dbReference type="SAM" id="Coils"/>
    </source>
</evidence>
<feature type="domain" description="B30.2/SPRY" evidence="3">
    <location>
        <begin position="361"/>
        <end position="544"/>
    </location>
</feature>
<accession>T1J5V0</accession>
<dbReference type="SUPFAM" id="SSF49265">
    <property type="entry name" value="Fibronectin type III"/>
    <property type="match status" value="1"/>
</dbReference>
<dbReference type="Gene3D" id="2.60.40.10">
    <property type="entry name" value="Immunoglobulins"/>
    <property type="match status" value="1"/>
</dbReference>